<gene>
    <name evidence="2" type="ORF">K458DRAFT_103060</name>
</gene>
<sequence length="136" mass="15392">MHIWRLRWLWWRYRFLRTLHQSHPTQHQLLAKAMQIECAVRFSSGCSGLVCFSRKRWNCFFSTRFLCLLVGSGGGCGNAVAMGCMFGGVSCHPILCVLLHIPHIIVFPSCIFLYVTGLWSFGVLLCMVCGHRGVVG</sequence>
<organism evidence="2 3">
    <name type="scientific">Lentithecium fluviatile CBS 122367</name>
    <dbReference type="NCBI Taxonomy" id="1168545"/>
    <lineage>
        <taxon>Eukaryota</taxon>
        <taxon>Fungi</taxon>
        <taxon>Dikarya</taxon>
        <taxon>Ascomycota</taxon>
        <taxon>Pezizomycotina</taxon>
        <taxon>Dothideomycetes</taxon>
        <taxon>Pleosporomycetidae</taxon>
        <taxon>Pleosporales</taxon>
        <taxon>Massarineae</taxon>
        <taxon>Lentitheciaceae</taxon>
        <taxon>Lentithecium</taxon>
    </lineage>
</organism>
<dbReference type="EMBL" id="MU005571">
    <property type="protein sequence ID" value="KAF2690420.1"/>
    <property type="molecule type" value="Genomic_DNA"/>
</dbReference>
<evidence type="ECO:0000313" key="2">
    <source>
        <dbReference type="EMBL" id="KAF2690420.1"/>
    </source>
</evidence>
<keyword evidence="3" id="KW-1185">Reference proteome</keyword>
<keyword evidence="1" id="KW-1133">Transmembrane helix</keyword>
<feature type="transmembrane region" description="Helical" evidence="1">
    <location>
        <begin position="101"/>
        <end position="128"/>
    </location>
</feature>
<accession>A0A6G1JJL7</accession>
<evidence type="ECO:0000313" key="3">
    <source>
        <dbReference type="Proteomes" id="UP000799291"/>
    </source>
</evidence>
<proteinExistence type="predicted"/>
<feature type="transmembrane region" description="Helical" evidence="1">
    <location>
        <begin position="65"/>
        <end position="89"/>
    </location>
</feature>
<keyword evidence="1" id="KW-0472">Membrane</keyword>
<evidence type="ECO:0000256" key="1">
    <source>
        <dbReference type="SAM" id="Phobius"/>
    </source>
</evidence>
<protein>
    <submittedName>
        <fullName evidence="2">Uncharacterized protein</fullName>
    </submittedName>
</protein>
<reference evidence="2" key="1">
    <citation type="journal article" date="2020" name="Stud. Mycol.">
        <title>101 Dothideomycetes genomes: a test case for predicting lifestyles and emergence of pathogens.</title>
        <authorList>
            <person name="Haridas S."/>
            <person name="Albert R."/>
            <person name="Binder M."/>
            <person name="Bloem J."/>
            <person name="Labutti K."/>
            <person name="Salamov A."/>
            <person name="Andreopoulos B."/>
            <person name="Baker S."/>
            <person name="Barry K."/>
            <person name="Bills G."/>
            <person name="Bluhm B."/>
            <person name="Cannon C."/>
            <person name="Castanera R."/>
            <person name="Culley D."/>
            <person name="Daum C."/>
            <person name="Ezra D."/>
            <person name="Gonzalez J."/>
            <person name="Henrissat B."/>
            <person name="Kuo A."/>
            <person name="Liang C."/>
            <person name="Lipzen A."/>
            <person name="Lutzoni F."/>
            <person name="Magnuson J."/>
            <person name="Mondo S."/>
            <person name="Nolan M."/>
            <person name="Ohm R."/>
            <person name="Pangilinan J."/>
            <person name="Park H.-J."/>
            <person name="Ramirez L."/>
            <person name="Alfaro M."/>
            <person name="Sun H."/>
            <person name="Tritt A."/>
            <person name="Yoshinaga Y."/>
            <person name="Zwiers L.-H."/>
            <person name="Turgeon B."/>
            <person name="Goodwin S."/>
            <person name="Spatafora J."/>
            <person name="Crous P."/>
            <person name="Grigoriev I."/>
        </authorList>
    </citation>
    <scope>NUCLEOTIDE SEQUENCE</scope>
    <source>
        <strain evidence="2">CBS 122367</strain>
    </source>
</reference>
<dbReference type="AlphaFoldDB" id="A0A6G1JJL7"/>
<dbReference type="Proteomes" id="UP000799291">
    <property type="component" value="Unassembled WGS sequence"/>
</dbReference>
<name>A0A6G1JJL7_9PLEO</name>
<keyword evidence="1" id="KW-0812">Transmembrane</keyword>